<dbReference type="SUPFAM" id="SSF140500">
    <property type="entry name" value="BAS1536-like"/>
    <property type="match status" value="1"/>
</dbReference>
<reference evidence="2" key="1">
    <citation type="submission" date="2016-08" db="EMBL/GenBank/DDBJ databases">
        <title>Complete Genome Seqeunce of Paenibacillus sp. nov. IHBB 9852 from high altitute lake of Indian trans-Himalayas.</title>
        <authorList>
            <person name="Kiran S."/>
            <person name="Swarnkar M.K."/>
            <person name="Rana A."/>
            <person name="Tewari R."/>
            <person name="Gulati A."/>
        </authorList>
    </citation>
    <scope>NUCLEOTIDE SEQUENCE [LARGE SCALE GENOMIC DNA]</scope>
    <source>
        <strain evidence="2">IHBB 9852</strain>
    </source>
</reference>
<evidence type="ECO:0000313" key="2">
    <source>
        <dbReference type="EMBL" id="ANY73812.1"/>
    </source>
</evidence>
<gene>
    <name evidence="2" type="ORF">BBD41_15180</name>
</gene>
<keyword evidence="1" id="KW-0175">Coiled coil</keyword>
<feature type="coiled-coil region" evidence="1">
    <location>
        <begin position="5"/>
        <end position="70"/>
    </location>
</feature>
<accession>A0A1B2E1L8</accession>
<dbReference type="KEGG" id="pib:BBD41_15180"/>
<dbReference type="GO" id="GO:0043937">
    <property type="term" value="P:regulation of sporulation"/>
    <property type="evidence" value="ECO:0007669"/>
    <property type="project" value="InterPro"/>
</dbReference>
<dbReference type="AlphaFoldDB" id="A0A1B2E1L8"/>
<dbReference type="Gene3D" id="4.10.280.10">
    <property type="entry name" value="Helix-loop-helix DNA-binding domain"/>
    <property type="match status" value="1"/>
</dbReference>
<evidence type="ECO:0000256" key="1">
    <source>
        <dbReference type="SAM" id="Coils"/>
    </source>
</evidence>
<dbReference type="Pfam" id="PF09388">
    <property type="entry name" value="SpoOE-like"/>
    <property type="match status" value="1"/>
</dbReference>
<sequence>MVSIVNELKHVSQELEYLRKELERMAGSLEFVHQDVVALSQSLDKLIVRYMELKNQEEAIKRKCACAKSNKSRHG</sequence>
<organism evidence="2">
    <name type="scientific">Paenibacillus ihbetae</name>
    <dbReference type="NCBI Taxonomy" id="1870820"/>
    <lineage>
        <taxon>Bacteria</taxon>
        <taxon>Bacillati</taxon>
        <taxon>Bacillota</taxon>
        <taxon>Bacilli</taxon>
        <taxon>Bacillales</taxon>
        <taxon>Paenibacillaceae</taxon>
        <taxon>Paenibacillus</taxon>
    </lineage>
</organism>
<name>A0A1B2E1L8_9BACL</name>
<dbReference type="InterPro" id="IPR018540">
    <property type="entry name" value="Spo0E-like"/>
</dbReference>
<dbReference type="InterPro" id="IPR036638">
    <property type="entry name" value="HLH_DNA-bd_sf"/>
</dbReference>
<proteinExistence type="predicted"/>
<dbReference type="RefSeq" id="WP_099478082.1">
    <property type="nucleotide sequence ID" value="NZ_CP016809.1"/>
</dbReference>
<protein>
    <recommendedName>
        <fullName evidence="3">Sporulation protein Spo0E</fullName>
    </recommendedName>
</protein>
<dbReference type="GO" id="GO:0046983">
    <property type="term" value="F:protein dimerization activity"/>
    <property type="evidence" value="ECO:0007669"/>
    <property type="project" value="InterPro"/>
</dbReference>
<dbReference type="EMBL" id="CP016809">
    <property type="protein sequence ID" value="ANY73812.1"/>
    <property type="molecule type" value="Genomic_DNA"/>
</dbReference>
<dbReference type="InterPro" id="IPR037208">
    <property type="entry name" value="Spo0E-like_sf"/>
</dbReference>
<evidence type="ECO:0008006" key="3">
    <source>
        <dbReference type="Google" id="ProtNLM"/>
    </source>
</evidence>